<keyword evidence="5" id="KW-0547">Nucleotide-binding</keyword>
<evidence type="ECO:0000256" key="2">
    <source>
        <dbReference type="ARBA" id="ARBA00022516"/>
    </source>
</evidence>
<accession>A0A381VZU0</accession>
<keyword evidence="8" id="KW-0460">Magnesium</keyword>
<dbReference type="GO" id="GO:0005886">
    <property type="term" value="C:plasma membrane"/>
    <property type="evidence" value="ECO:0007669"/>
    <property type="project" value="TreeGrafter"/>
</dbReference>
<dbReference type="PANTHER" id="PTHR12358:SF106">
    <property type="entry name" value="LIPID KINASE YEGS"/>
    <property type="match status" value="1"/>
</dbReference>
<dbReference type="InterPro" id="IPR050187">
    <property type="entry name" value="Lipid_Phosphate_FormReg"/>
</dbReference>
<keyword evidence="7" id="KW-0067">ATP-binding</keyword>
<dbReference type="PANTHER" id="PTHR12358">
    <property type="entry name" value="SPHINGOSINE KINASE"/>
    <property type="match status" value="1"/>
</dbReference>
<dbReference type="GO" id="GO:0008654">
    <property type="term" value="P:phospholipid biosynthetic process"/>
    <property type="evidence" value="ECO:0007669"/>
    <property type="project" value="UniProtKB-KW"/>
</dbReference>
<keyword evidence="6" id="KW-0418">Kinase</keyword>
<evidence type="ECO:0000256" key="10">
    <source>
        <dbReference type="ARBA" id="ARBA00023209"/>
    </source>
</evidence>
<reference evidence="13" key="1">
    <citation type="submission" date="2018-05" db="EMBL/GenBank/DDBJ databases">
        <authorList>
            <person name="Lanie J.A."/>
            <person name="Ng W.-L."/>
            <person name="Kazmierczak K.M."/>
            <person name="Andrzejewski T.M."/>
            <person name="Davidsen T.M."/>
            <person name="Wayne K.J."/>
            <person name="Tettelin H."/>
            <person name="Glass J.I."/>
            <person name="Rusch D."/>
            <person name="Podicherti R."/>
            <person name="Tsui H.-C.T."/>
            <person name="Winkler M.E."/>
        </authorList>
    </citation>
    <scope>NUCLEOTIDE SEQUENCE</scope>
</reference>
<keyword evidence="10" id="KW-0594">Phospholipid biosynthesis</keyword>
<protein>
    <recommendedName>
        <fullName evidence="12">DAGKc domain-containing protein</fullName>
    </recommendedName>
</protein>
<dbReference type="SUPFAM" id="SSF111331">
    <property type="entry name" value="NAD kinase/diacylglycerol kinase-like"/>
    <property type="match status" value="1"/>
</dbReference>
<dbReference type="InterPro" id="IPR017438">
    <property type="entry name" value="ATP-NAD_kinase_N"/>
</dbReference>
<dbReference type="PROSITE" id="PS50146">
    <property type="entry name" value="DAGK"/>
    <property type="match status" value="1"/>
</dbReference>
<dbReference type="InterPro" id="IPR005218">
    <property type="entry name" value="Diacylglycerol/lipid_kinase"/>
</dbReference>
<evidence type="ECO:0000313" key="13">
    <source>
        <dbReference type="EMBL" id="SVA45754.1"/>
    </source>
</evidence>
<organism evidence="13">
    <name type="scientific">marine metagenome</name>
    <dbReference type="NCBI Taxonomy" id="408172"/>
    <lineage>
        <taxon>unclassified sequences</taxon>
        <taxon>metagenomes</taxon>
        <taxon>ecological metagenomes</taxon>
    </lineage>
</organism>
<dbReference type="NCBIfam" id="TIGR00147">
    <property type="entry name" value="YegS/Rv2252/BmrU family lipid kinase"/>
    <property type="match status" value="1"/>
</dbReference>
<evidence type="ECO:0000256" key="6">
    <source>
        <dbReference type="ARBA" id="ARBA00022777"/>
    </source>
</evidence>
<dbReference type="AlphaFoldDB" id="A0A381VZU0"/>
<dbReference type="Gene3D" id="2.60.200.40">
    <property type="match status" value="1"/>
</dbReference>
<evidence type="ECO:0000256" key="7">
    <source>
        <dbReference type="ARBA" id="ARBA00022840"/>
    </source>
</evidence>
<keyword evidence="2" id="KW-0444">Lipid biosynthesis</keyword>
<dbReference type="SMART" id="SM00046">
    <property type="entry name" value="DAGKc"/>
    <property type="match status" value="1"/>
</dbReference>
<keyword evidence="11" id="KW-1208">Phospholipid metabolism</keyword>
<comment type="cofactor">
    <cofactor evidence="1">
        <name>Mg(2+)</name>
        <dbReference type="ChEBI" id="CHEBI:18420"/>
    </cofactor>
</comment>
<evidence type="ECO:0000256" key="4">
    <source>
        <dbReference type="ARBA" id="ARBA00022723"/>
    </source>
</evidence>
<evidence type="ECO:0000256" key="1">
    <source>
        <dbReference type="ARBA" id="ARBA00001946"/>
    </source>
</evidence>
<evidence type="ECO:0000256" key="8">
    <source>
        <dbReference type="ARBA" id="ARBA00022842"/>
    </source>
</evidence>
<sequence length="315" mass="34490">MPSILVIYNPTAGRGRVIKHWEEIRQGLIEAGIEFDVAATSAPLEAIRIAQQAAVKYNAVVAVGGDGTVHEVANGLLRASKERETIALGVIPLGNGDDFAKMIPPQTAIGGKVFDWHEAINKISKAQTKLFDVGSISDNHLDSENESYPHYFINGMDIGFGAQAALNFTKVPKFLSGMAAYLAAIMKTLVDYHIPEVTIQIDDQAPFKQSTTMTAITNGRCFGSGFWVCPNAEIDDGLLDVMVADGIGRLRIMRLIPKITKGAHMNETILSNHQARRVLIDSEKPFVVEADGEIPYSQTRHLDIQILEKRLRVIV</sequence>
<dbReference type="InterPro" id="IPR045540">
    <property type="entry name" value="YegS/DAGK_C"/>
</dbReference>
<evidence type="ECO:0000256" key="11">
    <source>
        <dbReference type="ARBA" id="ARBA00023264"/>
    </source>
</evidence>
<keyword evidence="4" id="KW-0479">Metal-binding</keyword>
<evidence type="ECO:0000259" key="12">
    <source>
        <dbReference type="PROSITE" id="PS50146"/>
    </source>
</evidence>
<dbReference type="Pfam" id="PF19279">
    <property type="entry name" value="YegS_C"/>
    <property type="match status" value="1"/>
</dbReference>
<feature type="domain" description="DAGKc" evidence="12">
    <location>
        <begin position="1"/>
        <end position="140"/>
    </location>
</feature>
<keyword evidence="9" id="KW-0443">Lipid metabolism</keyword>
<evidence type="ECO:0000256" key="9">
    <source>
        <dbReference type="ARBA" id="ARBA00023098"/>
    </source>
</evidence>
<dbReference type="Pfam" id="PF00781">
    <property type="entry name" value="DAGK_cat"/>
    <property type="match status" value="1"/>
</dbReference>
<dbReference type="InterPro" id="IPR016064">
    <property type="entry name" value="NAD/diacylglycerol_kinase_sf"/>
</dbReference>
<dbReference type="GO" id="GO:0046872">
    <property type="term" value="F:metal ion binding"/>
    <property type="evidence" value="ECO:0007669"/>
    <property type="project" value="UniProtKB-KW"/>
</dbReference>
<dbReference type="GO" id="GO:0004143">
    <property type="term" value="F:ATP-dependent diacylglycerol kinase activity"/>
    <property type="evidence" value="ECO:0007669"/>
    <property type="project" value="TreeGrafter"/>
</dbReference>
<keyword evidence="3" id="KW-0808">Transferase</keyword>
<dbReference type="Gene3D" id="3.40.50.10330">
    <property type="entry name" value="Probable inorganic polyphosphate/atp-NAD kinase, domain 1"/>
    <property type="match status" value="1"/>
</dbReference>
<evidence type="ECO:0000256" key="5">
    <source>
        <dbReference type="ARBA" id="ARBA00022741"/>
    </source>
</evidence>
<proteinExistence type="predicted"/>
<dbReference type="InterPro" id="IPR001206">
    <property type="entry name" value="Diacylglycerol_kinase_cat_dom"/>
</dbReference>
<evidence type="ECO:0000256" key="3">
    <source>
        <dbReference type="ARBA" id="ARBA00022679"/>
    </source>
</evidence>
<gene>
    <name evidence="13" type="ORF">METZ01_LOCUS98608</name>
</gene>
<dbReference type="GO" id="GO:0005524">
    <property type="term" value="F:ATP binding"/>
    <property type="evidence" value="ECO:0007669"/>
    <property type="project" value="UniProtKB-KW"/>
</dbReference>
<name>A0A381VZU0_9ZZZZ</name>
<dbReference type="EMBL" id="UINC01010268">
    <property type="protein sequence ID" value="SVA45754.1"/>
    <property type="molecule type" value="Genomic_DNA"/>
</dbReference>